<keyword evidence="2" id="KW-1185">Reference proteome</keyword>
<organism evidence="1 2">
    <name type="scientific">Sphingomonas rustica</name>
    <dbReference type="NCBI Taxonomy" id="3103142"/>
    <lineage>
        <taxon>Bacteria</taxon>
        <taxon>Pseudomonadati</taxon>
        <taxon>Pseudomonadota</taxon>
        <taxon>Alphaproteobacteria</taxon>
        <taxon>Sphingomonadales</taxon>
        <taxon>Sphingomonadaceae</taxon>
        <taxon>Sphingomonas</taxon>
    </lineage>
</organism>
<sequence>MAVLRKITLFLRHSGMKETRFGRDAVNDPRLVSDLRKGRQPRAGTVSRIEAFIAARDADG</sequence>
<comment type="caution">
    <text evidence="1">The sequence shown here is derived from an EMBL/GenBank/DDBJ whole genome shotgun (WGS) entry which is preliminary data.</text>
</comment>
<gene>
    <name evidence="1" type="ORF">TPR58_16640</name>
</gene>
<evidence type="ECO:0000313" key="2">
    <source>
        <dbReference type="Proteomes" id="UP001427805"/>
    </source>
</evidence>
<accession>A0ABV0BB75</accession>
<protein>
    <recommendedName>
        <fullName evidence="3">XRE family transcriptional regulator</fullName>
    </recommendedName>
</protein>
<reference evidence="1 2" key="1">
    <citation type="submission" date="2024-05" db="EMBL/GenBank/DDBJ databases">
        <title>Sphingomonas sp. HF-S3 16S ribosomal RNA gene Genome sequencing and assembly.</title>
        <authorList>
            <person name="Lee H."/>
        </authorList>
    </citation>
    <scope>NUCLEOTIDE SEQUENCE [LARGE SCALE GENOMIC DNA]</scope>
    <source>
        <strain evidence="1 2">HF-S3</strain>
    </source>
</reference>
<dbReference type="RefSeq" id="WP_346247841.1">
    <property type="nucleotide sequence ID" value="NZ_JBDIZK010000010.1"/>
</dbReference>
<dbReference type="Proteomes" id="UP001427805">
    <property type="component" value="Unassembled WGS sequence"/>
</dbReference>
<name>A0ABV0BB75_9SPHN</name>
<evidence type="ECO:0008006" key="3">
    <source>
        <dbReference type="Google" id="ProtNLM"/>
    </source>
</evidence>
<dbReference type="EMBL" id="JBDIZK010000010">
    <property type="protein sequence ID" value="MEN3748804.1"/>
    <property type="molecule type" value="Genomic_DNA"/>
</dbReference>
<proteinExistence type="predicted"/>
<evidence type="ECO:0000313" key="1">
    <source>
        <dbReference type="EMBL" id="MEN3748804.1"/>
    </source>
</evidence>